<gene>
    <name evidence="2" type="ORF">BaRGS_00009906</name>
</gene>
<reference evidence="2 3" key="1">
    <citation type="journal article" date="2023" name="Sci. Data">
        <title>Genome assembly of the Korean intertidal mud-creeper Batillaria attramentaria.</title>
        <authorList>
            <person name="Patra A.K."/>
            <person name="Ho P.T."/>
            <person name="Jun S."/>
            <person name="Lee S.J."/>
            <person name="Kim Y."/>
            <person name="Won Y.J."/>
        </authorList>
    </citation>
    <scope>NUCLEOTIDE SEQUENCE [LARGE SCALE GENOMIC DNA]</scope>
    <source>
        <strain evidence="2">Wonlab-2016</strain>
    </source>
</reference>
<keyword evidence="3" id="KW-1185">Reference proteome</keyword>
<proteinExistence type="predicted"/>
<protein>
    <submittedName>
        <fullName evidence="2">Uncharacterized protein</fullName>
    </submittedName>
</protein>
<accession>A0ABD0LH54</accession>
<dbReference type="AlphaFoldDB" id="A0ABD0LH54"/>
<name>A0ABD0LH54_9CAEN</name>
<sequence>MQLERPGLGSRVCPPGGRPKYKTEEVHDSKAGRTLLGEIFISTEKTPVLGVYNGHAFWKLYLKLMAADVRLTSVPSVQSRFTLSRLGPASVTTLTGVIVPHLTDTIIVMSQLLLRANPHGQVDNAGQDTLPRHQVAAPVPDAEIAGPTAVRVTLLTAGRLCATHIQKY</sequence>
<comment type="caution">
    <text evidence="2">The sequence shown here is derived from an EMBL/GenBank/DDBJ whole genome shotgun (WGS) entry which is preliminary data.</text>
</comment>
<evidence type="ECO:0000256" key="1">
    <source>
        <dbReference type="SAM" id="MobiDB-lite"/>
    </source>
</evidence>
<evidence type="ECO:0000313" key="3">
    <source>
        <dbReference type="Proteomes" id="UP001519460"/>
    </source>
</evidence>
<dbReference type="Proteomes" id="UP001519460">
    <property type="component" value="Unassembled WGS sequence"/>
</dbReference>
<evidence type="ECO:0000313" key="2">
    <source>
        <dbReference type="EMBL" id="KAK7498814.1"/>
    </source>
</evidence>
<feature type="region of interest" description="Disordered" evidence="1">
    <location>
        <begin position="1"/>
        <end position="24"/>
    </location>
</feature>
<organism evidence="2 3">
    <name type="scientific">Batillaria attramentaria</name>
    <dbReference type="NCBI Taxonomy" id="370345"/>
    <lineage>
        <taxon>Eukaryota</taxon>
        <taxon>Metazoa</taxon>
        <taxon>Spiralia</taxon>
        <taxon>Lophotrochozoa</taxon>
        <taxon>Mollusca</taxon>
        <taxon>Gastropoda</taxon>
        <taxon>Caenogastropoda</taxon>
        <taxon>Sorbeoconcha</taxon>
        <taxon>Cerithioidea</taxon>
        <taxon>Batillariidae</taxon>
        <taxon>Batillaria</taxon>
    </lineage>
</organism>
<dbReference type="EMBL" id="JACVVK020000048">
    <property type="protein sequence ID" value="KAK7498814.1"/>
    <property type="molecule type" value="Genomic_DNA"/>
</dbReference>